<keyword evidence="2" id="KW-0812">Transmembrane</keyword>
<dbReference type="eggNOG" id="arCOG10670">
    <property type="taxonomic scope" value="Archaea"/>
</dbReference>
<reference evidence="3 4" key="1">
    <citation type="journal article" date="2004" name="Proc. Natl. Acad. Sci. U.S.A.">
        <title>Genome sequence of Picrophilus torridus and its implications for life around pH 0.</title>
        <authorList>
            <person name="Futterer O."/>
            <person name="Angelov A."/>
            <person name="Liesegang H."/>
            <person name="Gottschalk G."/>
            <person name="Schleper C."/>
            <person name="Schepers B."/>
            <person name="Dock C."/>
            <person name="Antranikian G."/>
            <person name="Liebl W."/>
        </authorList>
    </citation>
    <scope>NUCLEOTIDE SEQUENCE [LARGE SCALE GENOMIC DNA]</scope>
    <source>
        <strain evidence="4">ATCC 700027 / DSM 9790 / JCM 10055 / NBRC 100828</strain>
    </source>
</reference>
<proteinExistence type="predicted"/>
<evidence type="ECO:0000256" key="1">
    <source>
        <dbReference type="SAM" id="MobiDB-lite"/>
    </source>
</evidence>
<dbReference type="AlphaFoldDB" id="Q6L2E0"/>
<keyword evidence="2" id="KW-0472">Membrane</keyword>
<keyword evidence="2" id="KW-1133">Transmembrane helix</keyword>
<name>Q6L2E0_PICTO</name>
<dbReference type="GeneID" id="2843927"/>
<feature type="region of interest" description="Disordered" evidence="1">
    <location>
        <begin position="1"/>
        <end position="20"/>
    </location>
</feature>
<gene>
    <name evidence="3" type="ordered locus">PTO0277</name>
</gene>
<dbReference type="PaxDb" id="263820-PTO0277"/>
<accession>Q6L2E0</accession>
<organism evidence="3 4">
    <name type="scientific">Picrophilus torridus (strain ATCC 700027 / DSM 9790 / JCM 10055 / NBRC 100828 / KAW 2/3)</name>
    <dbReference type="NCBI Taxonomy" id="1122961"/>
    <lineage>
        <taxon>Archaea</taxon>
        <taxon>Methanobacteriati</taxon>
        <taxon>Thermoplasmatota</taxon>
        <taxon>Thermoplasmata</taxon>
        <taxon>Thermoplasmatales</taxon>
        <taxon>Picrophilaceae</taxon>
        <taxon>Picrophilus</taxon>
    </lineage>
</organism>
<dbReference type="Proteomes" id="UP000000438">
    <property type="component" value="Chromosome"/>
</dbReference>
<dbReference type="EMBL" id="AE017261">
    <property type="protein sequence ID" value="AAT42862.1"/>
    <property type="molecule type" value="Genomic_DNA"/>
</dbReference>
<dbReference type="KEGG" id="pto:PTO0277"/>
<evidence type="ECO:0000256" key="2">
    <source>
        <dbReference type="SAM" id="Phobius"/>
    </source>
</evidence>
<sequence>MDIIESEEKSREKNEPERRSESGIKAFIIFMTGIIIITAALTSGTYNGYDPDGYSVAITGFFVIVTIVMTAVWYRSKYNNYSYEKDNQ</sequence>
<evidence type="ECO:0000313" key="3">
    <source>
        <dbReference type="EMBL" id="AAT42862.1"/>
    </source>
</evidence>
<dbReference type="InParanoid" id="Q6L2E0"/>
<dbReference type="HOGENOM" id="CLU_189636_0_0_2"/>
<feature type="transmembrane region" description="Helical" evidence="2">
    <location>
        <begin position="54"/>
        <end position="74"/>
    </location>
</feature>
<protein>
    <submittedName>
        <fullName evidence="3">Hypothetical membrane associated protein</fullName>
    </submittedName>
</protein>
<dbReference type="STRING" id="263820.PTO0277"/>
<feature type="transmembrane region" description="Helical" evidence="2">
    <location>
        <begin position="23"/>
        <end position="42"/>
    </location>
</feature>
<evidence type="ECO:0000313" key="4">
    <source>
        <dbReference type="Proteomes" id="UP000000438"/>
    </source>
</evidence>
<dbReference type="RefSeq" id="WP_011177078.1">
    <property type="nucleotide sequence ID" value="NC_005877.1"/>
</dbReference>